<dbReference type="SMART" id="SM00217">
    <property type="entry name" value="WAP"/>
    <property type="match status" value="1"/>
</dbReference>
<reference evidence="5" key="1">
    <citation type="submission" date="2009-12" db="EMBL/GenBank/DDBJ databases">
        <title>The Genome Sequence of Anolis carolinensis (Green Anole Lizard).</title>
        <authorList>
            <consortium name="The Genome Sequencing Platform"/>
            <person name="Di Palma F."/>
            <person name="Alfoldi J."/>
            <person name="Heiman D."/>
            <person name="Young S."/>
            <person name="Grabherr M."/>
            <person name="Johnson J."/>
            <person name="Lander E.S."/>
            <person name="Lindblad-Toh K."/>
        </authorList>
    </citation>
    <scope>NUCLEOTIDE SEQUENCE [LARGE SCALE GENOMIC DNA]</scope>
    <source>
        <strain evidence="5">JBL SC #1</strain>
    </source>
</reference>
<evidence type="ECO:0000259" key="4">
    <source>
        <dbReference type="PROSITE" id="PS51390"/>
    </source>
</evidence>
<dbReference type="SMART" id="SM00131">
    <property type="entry name" value="KU"/>
    <property type="match status" value="1"/>
</dbReference>
<evidence type="ECO:0000256" key="2">
    <source>
        <dbReference type="SAM" id="SignalP"/>
    </source>
</evidence>
<organism evidence="5 6">
    <name type="scientific">Anolis carolinensis</name>
    <name type="common">Green anole</name>
    <name type="synonym">American chameleon</name>
    <dbReference type="NCBI Taxonomy" id="28377"/>
    <lineage>
        <taxon>Eukaryota</taxon>
        <taxon>Metazoa</taxon>
        <taxon>Chordata</taxon>
        <taxon>Craniata</taxon>
        <taxon>Vertebrata</taxon>
        <taxon>Euteleostomi</taxon>
        <taxon>Lepidosauria</taxon>
        <taxon>Squamata</taxon>
        <taxon>Bifurcata</taxon>
        <taxon>Unidentata</taxon>
        <taxon>Episquamata</taxon>
        <taxon>Toxicofera</taxon>
        <taxon>Iguania</taxon>
        <taxon>Dactyloidae</taxon>
        <taxon>Anolis</taxon>
    </lineage>
</organism>
<dbReference type="GeneTree" id="ENSGT01130000278643"/>
<name>A0A803TUL7_ANOCA</name>
<dbReference type="AlphaFoldDB" id="A0A803TUL7"/>
<sequence>MALYIYLLLLMPFPSPTENPGLCPKRSLPLEFFPCREDCKDDRSCSRGKKCCFVGCGLRCIVPKIYHNFCQLPSASGTCDAPSVLRVFYNSTCERFFYRGHRGNANNFWEEEDCLVPKFPT</sequence>
<keyword evidence="1" id="KW-1015">Disulfide bond</keyword>
<dbReference type="CDD" id="cd00199">
    <property type="entry name" value="WAP"/>
    <property type="match status" value="1"/>
</dbReference>
<proteinExistence type="predicted"/>
<evidence type="ECO:0008006" key="7">
    <source>
        <dbReference type="Google" id="ProtNLM"/>
    </source>
</evidence>
<dbReference type="PROSITE" id="PS51390">
    <property type="entry name" value="WAP"/>
    <property type="match status" value="1"/>
</dbReference>
<dbReference type="PANTHER" id="PTHR46751">
    <property type="entry name" value="EPPIN"/>
    <property type="match status" value="1"/>
</dbReference>
<dbReference type="Pfam" id="PF00014">
    <property type="entry name" value="Kunitz_BPTI"/>
    <property type="match status" value="1"/>
</dbReference>
<dbReference type="SUPFAM" id="SSF57362">
    <property type="entry name" value="BPTI-like"/>
    <property type="match status" value="1"/>
</dbReference>
<dbReference type="InterPro" id="IPR051388">
    <property type="entry name" value="Serpin_venom_toxin"/>
</dbReference>
<evidence type="ECO:0000259" key="3">
    <source>
        <dbReference type="PROSITE" id="PS50279"/>
    </source>
</evidence>
<feature type="signal peptide" evidence="2">
    <location>
        <begin position="1"/>
        <end position="17"/>
    </location>
</feature>
<dbReference type="PRINTS" id="PR00759">
    <property type="entry name" value="BASICPTASE"/>
</dbReference>
<dbReference type="Ensembl" id="ENSACAT00000054318.1">
    <property type="protein sequence ID" value="ENSACAP00000038907.1"/>
    <property type="gene ID" value="ENSACAG00000040891.1"/>
</dbReference>
<dbReference type="Gene3D" id="4.10.75.10">
    <property type="entry name" value="Elafin-like"/>
    <property type="match status" value="1"/>
</dbReference>
<dbReference type="PANTHER" id="PTHR46751:SF1">
    <property type="entry name" value="WAP FOUR-DISULFIDE CORE DOMAIN PROTEIN 6A"/>
    <property type="match status" value="1"/>
</dbReference>
<dbReference type="InterPro" id="IPR008197">
    <property type="entry name" value="WAP_dom"/>
</dbReference>
<dbReference type="Proteomes" id="UP000001646">
    <property type="component" value="Unplaced"/>
</dbReference>
<dbReference type="InterPro" id="IPR036645">
    <property type="entry name" value="Elafin-like_sf"/>
</dbReference>
<evidence type="ECO:0000256" key="1">
    <source>
        <dbReference type="ARBA" id="ARBA00023157"/>
    </source>
</evidence>
<feature type="chain" id="PRO_5033052579" description="WAP domain-containing protein" evidence="2">
    <location>
        <begin position="18"/>
        <end position="121"/>
    </location>
</feature>
<dbReference type="PROSITE" id="PS50279">
    <property type="entry name" value="BPTI_KUNITZ_2"/>
    <property type="match status" value="1"/>
</dbReference>
<dbReference type="InterPro" id="IPR036880">
    <property type="entry name" value="Kunitz_BPTI_sf"/>
</dbReference>
<evidence type="ECO:0000313" key="6">
    <source>
        <dbReference type="Proteomes" id="UP000001646"/>
    </source>
</evidence>
<feature type="domain" description="BPTI/Kunitz inhibitor" evidence="3">
    <location>
        <begin position="70"/>
        <end position="114"/>
    </location>
</feature>
<reference evidence="5" key="2">
    <citation type="submission" date="2025-08" db="UniProtKB">
        <authorList>
            <consortium name="Ensembl"/>
        </authorList>
    </citation>
    <scope>IDENTIFICATION</scope>
</reference>
<accession>A0A803TUL7</accession>
<keyword evidence="2" id="KW-0732">Signal</keyword>
<dbReference type="InterPro" id="IPR002223">
    <property type="entry name" value="Kunitz_BPTI"/>
</dbReference>
<evidence type="ECO:0000313" key="5">
    <source>
        <dbReference type="Ensembl" id="ENSACAP00000038907.1"/>
    </source>
</evidence>
<protein>
    <recommendedName>
        <fullName evidence="7">WAP domain-containing protein</fullName>
    </recommendedName>
</protein>
<dbReference type="PRINTS" id="PR00003">
    <property type="entry name" value="4DISULPHCORE"/>
</dbReference>
<dbReference type="Gene3D" id="4.10.410.10">
    <property type="entry name" value="Pancreatic trypsin inhibitor Kunitz domain"/>
    <property type="match status" value="1"/>
</dbReference>
<feature type="domain" description="WAP" evidence="4">
    <location>
        <begin position="16"/>
        <end position="64"/>
    </location>
</feature>
<dbReference type="InParanoid" id="A0A803TUL7"/>
<dbReference type="SUPFAM" id="SSF57256">
    <property type="entry name" value="Elafin-like"/>
    <property type="match status" value="1"/>
</dbReference>
<reference evidence="5" key="3">
    <citation type="submission" date="2025-09" db="UniProtKB">
        <authorList>
            <consortium name="Ensembl"/>
        </authorList>
    </citation>
    <scope>IDENTIFICATION</scope>
</reference>
<dbReference type="GO" id="GO:0004867">
    <property type="term" value="F:serine-type endopeptidase inhibitor activity"/>
    <property type="evidence" value="ECO:0007669"/>
    <property type="project" value="InterPro"/>
</dbReference>
<keyword evidence="6" id="KW-1185">Reference proteome</keyword>
<dbReference type="GO" id="GO:0005576">
    <property type="term" value="C:extracellular region"/>
    <property type="evidence" value="ECO:0007669"/>
    <property type="project" value="InterPro"/>
</dbReference>
<dbReference type="Pfam" id="PF00095">
    <property type="entry name" value="WAP"/>
    <property type="match status" value="1"/>
</dbReference>